<dbReference type="RefSeq" id="XP_033525479.1">
    <property type="nucleotide sequence ID" value="XM_033662561.1"/>
</dbReference>
<accession>A0A6A6AGH5</accession>
<dbReference type="OrthoDB" id="3009728at2759"/>
<dbReference type="EMBL" id="ML977503">
    <property type="protein sequence ID" value="KAF2131092.1"/>
    <property type="molecule type" value="Genomic_DNA"/>
</dbReference>
<dbReference type="AlphaFoldDB" id="A0A6A6AGH5"/>
<reference evidence="1" key="1">
    <citation type="journal article" date="2020" name="Stud. Mycol.">
        <title>101 Dothideomycetes genomes: a test case for predicting lifestyles and emergence of pathogens.</title>
        <authorList>
            <person name="Haridas S."/>
            <person name="Albert R."/>
            <person name="Binder M."/>
            <person name="Bloem J."/>
            <person name="Labutti K."/>
            <person name="Salamov A."/>
            <person name="Andreopoulos B."/>
            <person name="Baker S."/>
            <person name="Barry K."/>
            <person name="Bills G."/>
            <person name="Bluhm B."/>
            <person name="Cannon C."/>
            <person name="Castanera R."/>
            <person name="Culley D."/>
            <person name="Daum C."/>
            <person name="Ezra D."/>
            <person name="Gonzalez J."/>
            <person name="Henrissat B."/>
            <person name="Kuo A."/>
            <person name="Liang C."/>
            <person name="Lipzen A."/>
            <person name="Lutzoni F."/>
            <person name="Magnuson J."/>
            <person name="Mondo S."/>
            <person name="Nolan M."/>
            <person name="Ohm R."/>
            <person name="Pangilinan J."/>
            <person name="Park H.-J."/>
            <person name="Ramirez L."/>
            <person name="Alfaro M."/>
            <person name="Sun H."/>
            <person name="Tritt A."/>
            <person name="Yoshinaga Y."/>
            <person name="Zwiers L.-H."/>
            <person name="Turgeon B."/>
            <person name="Goodwin S."/>
            <person name="Spatafora J."/>
            <person name="Crous P."/>
            <person name="Grigoriev I."/>
        </authorList>
    </citation>
    <scope>NUCLEOTIDE SEQUENCE</scope>
    <source>
        <strain evidence="1">CBS 119687</strain>
    </source>
</reference>
<proteinExistence type="predicted"/>
<dbReference type="Proteomes" id="UP000799771">
    <property type="component" value="Unassembled WGS sequence"/>
</dbReference>
<organism evidence="1 2">
    <name type="scientific">Dothidotthia symphoricarpi CBS 119687</name>
    <dbReference type="NCBI Taxonomy" id="1392245"/>
    <lineage>
        <taxon>Eukaryota</taxon>
        <taxon>Fungi</taxon>
        <taxon>Dikarya</taxon>
        <taxon>Ascomycota</taxon>
        <taxon>Pezizomycotina</taxon>
        <taxon>Dothideomycetes</taxon>
        <taxon>Pleosporomycetidae</taxon>
        <taxon>Pleosporales</taxon>
        <taxon>Dothidotthiaceae</taxon>
        <taxon>Dothidotthia</taxon>
    </lineage>
</organism>
<keyword evidence="2" id="KW-1185">Reference proteome</keyword>
<gene>
    <name evidence="1" type="ORF">P153DRAFT_210898</name>
</gene>
<evidence type="ECO:0000313" key="1">
    <source>
        <dbReference type="EMBL" id="KAF2131092.1"/>
    </source>
</evidence>
<protein>
    <submittedName>
        <fullName evidence="1">Uncharacterized protein</fullName>
    </submittedName>
</protein>
<dbReference type="GeneID" id="54402993"/>
<sequence length="134" mass="14662">MLLKVHGLFREYSAVVKDSSTSMIKHIPIVNKVRIVLLVLGNTNEKGIRISTRFPLLAFRLSITNINKRSLEETTVPTTNSKFVSLGPYGFVRATRGADMSSFIVNNFAHFLAAAGAAAIVWQTVDVGKRAIAS</sequence>
<evidence type="ECO:0000313" key="2">
    <source>
        <dbReference type="Proteomes" id="UP000799771"/>
    </source>
</evidence>
<name>A0A6A6AGH5_9PLEO</name>